<evidence type="ECO:0000259" key="1">
    <source>
        <dbReference type="Pfam" id="PF18701"/>
    </source>
</evidence>
<proteinExistence type="predicted"/>
<dbReference type="PANTHER" id="PTHR47331">
    <property type="entry name" value="PHD-TYPE DOMAIN-CONTAINING PROTEIN"/>
    <property type="match status" value="1"/>
</dbReference>
<dbReference type="InterPro" id="IPR040676">
    <property type="entry name" value="DUF5641"/>
</dbReference>
<dbReference type="Pfam" id="PF05380">
    <property type="entry name" value="Peptidase_A17"/>
    <property type="match status" value="1"/>
</dbReference>
<dbReference type="Gene3D" id="3.30.420.10">
    <property type="entry name" value="Ribonuclease H-like superfamily/Ribonuclease H"/>
    <property type="match status" value="1"/>
</dbReference>
<dbReference type="Pfam" id="PF18701">
    <property type="entry name" value="DUF5641"/>
    <property type="match status" value="1"/>
</dbReference>
<dbReference type="WBParaSite" id="GPUH_0000025501-mRNA-1">
    <property type="protein sequence ID" value="GPUH_0000025501-mRNA-1"/>
    <property type="gene ID" value="GPUH_0000025501"/>
</dbReference>
<name>A0A183CUW5_9BILA</name>
<sequence>LHAFVDASKDAYAAAVYIRVTNRNGTRSFLVFSKSRLCPVKGQSIPRLELLAVLIDRHNNLPSHTYGLIPTVFLQWIESVKPNPERFVEIRLKEIRKSSAVFHYVPSSHNPADIATRRILPHDLKNEQLWTGPTLLAKEKAEWPQRTGHLELETKILSIQDKEVSLGIQREVVEIKNYSIHELFDVNRYGSWYKYLHLIINVLCFIKLTSSNKAGSTKQVSSGGVFTPEEYKIAEKIAFREVQNSVENNTEEMEKWQLDKDVDGILRCRGRLQDDNASQFKLVQKTIESYCSKQRIKWKFITEHATWQSRIYERLIGLSERSLVALRAEVGSIVNSRPLTHVADDATEVFRPIDFLCPYAESQLDITGNEATSRSSSSLTTTKQKLLEQWQKALVTSNKFWQLWQSGYLPLLRKRTQRHHRRPRSSVKRTPIINEVVLVEEENQPRGVWKIGKIVKLYLGHGNVIRTALVRMPSGHILTRPINYLPPLEITREMQFPALTDPNIEQEAVESIS</sequence>
<organism evidence="2">
    <name type="scientific">Gongylonema pulchrum</name>
    <dbReference type="NCBI Taxonomy" id="637853"/>
    <lineage>
        <taxon>Eukaryota</taxon>
        <taxon>Metazoa</taxon>
        <taxon>Ecdysozoa</taxon>
        <taxon>Nematoda</taxon>
        <taxon>Chromadorea</taxon>
        <taxon>Rhabditida</taxon>
        <taxon>Spirurina</taxon>
        <taxon>Spiruromorpha</taxon>
        <taxon>Spiruroidea</taxon>
        <taxon>Gongylonematidae</taxon>
        <taxon>Gongylonema</taxon>
    </lineage>
</organism>
<feature type="domain" description="DUF5641" evidence="1">
    <location>
        <begin position="389"/>
        <end position="486"/>
    </location>
</feature>
<reference evidence="2" key="1">
    <citation type="submission" date="2016-06" db="UniProtKB">
        <authorList>
            <consortium name="WormBaseParasite"/>
        </authorList>
    </citation>
    <scope>IDENTIFICATION</scope>
</reference>
<dbReference type="AlphaFoldDB" id="A0A183CUW5"/>
<protein>
    <submittedName>
        <fullName evidence="2">DUF5641 domain-containing protein</fullName>
    </submittedName>
</protein>
<accession>A0A183CUW5</accession>
<dbReference type="InterPro" id="IPR036397">
    <property type="entry name" value="RNaseH_sf"/>
</dbReference>
<dbReference type="InterPro" id="IPR008042">
    <property type="entry name" value="Retrotrans_Pao"/>
</dbReference>
<dbReference type="GO" id="GO:0003676">
    <property type="term" value="F:nucleic acid binding"/>
    <property type="evidence" value="ECO:0007669"/>
    <property type="project" value="InterPro"/>
</dbReference>
<evidence type="ECO:0000313" key="2">
    <source>
        <dbReference type="WBParaSite" id="GPUH_0000025501-mRNA-1"/>
    </source>
</evidence>